<keyword evidence="4" id="KW-1185">Reference proteome</keyword>
<comment type="function">
    <text evidence="2">Antitoxin component of a type II toxin-antitoxin (TA) system.</text>
</comment>
<dbReference type="SUPFAM" id="SSF143120">
    <property type="entry name" value="YefM-like"/>
    <property type="match status" value="1"/>
</dbReference>
<evidence type="ECO:0000256" key="2">
    <source>
        <dbReference type="RuleBase" id="RU362080"/>
    </source>
</evidence>
<proteinExistence type="inferred from homology"/>
<comment type="similarity">
    <text evidence="1 2">Belongs to the phD/YefM antitoxin family.</text>
</comment>
<dbReference type="Proteomes" id="UP000831963">
    <property type="component" value="Chromosome"/>
</dbReference>
<dbReference type="Pfam" id="PF02604">
    <property type="entry name" value="PhdYeFM_antitox"/>
    <property type="match status" value="1"/>
</dbReference>
<accession>A0ABY4IKF7</accession>
<dbReference type="EMBL" id="CP078077">
    <property type="protein sequence ID" value="UPL13264.1"/>
    <property type="molecule type" value="Genomic_DNA"/>
</dbReference>
<name>A0ABY4IKF7_9MICO</name>
<dbReference type="NCBIfam" id="TIGR01552">
    <property type="entry name" value="phd_fam"/>
    <property type="match status" value="1"/>
</dbReference>
<evidence type="ECO:0000256" key="1">
    <source>
        <dbReference type="ARBA" id="ARBA00009981"/>
    </source>
</evidence>
<dbReference type="RefSeq" id="WP_247956640.1">
    <property type="nucleotide sequence ID" value="NZ_CP078077.1"/>
</dbReference>
<dbReference type="InterPro" id="IPR006442">
    <property type="entry name" value="Antitoxin_Phd/YefM"/>
</dbReference>
<reference evidence="3 4" key="1">
    <citation type="submission" date="2021-06" db="EMBL/GenBank/DDBJ databases">
        <title>Genome-based taxonomic framework of Microbacterium strains isolated from marine environment, the description of four new species and reclassification of four preexisting species.</title>
        <authorList>
            <person name="Lee S.D."/>
            <person name="Kim S.-M."/>
            <person name="Byeon Y.-S."/>
            <person name="Yang H.L."/>
            <person name="Kim I.S."/>
        </authorList>
    </citation>
    <scope>NUCLEOTIDE SEQUENCE [LARGE SCALE GENOMIC DNA]</scope>
    <source>
        <strain evidence="3 4">SSW1-36</strain>
    </source>
</reference>
<evidence type="ECO:0000313" key="3">
    <source>
        <dbReference type="EMBL" id="UPL13264.1"/>
    </source>
</evidence>
<sequence>MTARDFNQSVARAQRIADEEPVLVTRRGEPAYVLLNIDEYERLRSESPAGDDRSLLDVIAPVPTSADPDDVFGRIMDDLASERARDLGREVDL</sequence>
<evidence type="ECO:0000313" key="4">
    <source>
        <dbReference type="Proteomes" id="UP000831963"/>
    </source>
</evidence>
<dbReference type="Gene3D" id="3.40.1620.10">
    <property type="entry name" value="YefM-like domain"/>
    <property type="match status" value="1"/>
</dbReference>
<protein>
    <recommendedName>
        <fullName evidence="2">Antitoxin</fullName>
    </recommendedName>
</protein>
<dbReference type="InterPro" id="IPR036165">
    <property type="entry name" value="YefM-like_sf"/>
</dbReference>
<gene>
    <name evidence="3" type="ORF">KV396_01705</name>
</gene>
<organism evidence="3 4">
    <name type="scientific">Microbacterium galbinum</name>
    <dbReference type="NCBI Taxonomy" id="2851646"/>
    <lineage>
        <taxon>Bacteria</taxon>
        <taxon>Bacillati</taxon>
        <taxon>Actinomycetota</taxon>
        <taxon>Actinomycetes</taxon>
        <taxon>Micrococcales</taxon>
        <taxon>Microbacteriaceae</taxon>
        <taxon>Microbacterium</taxon>
    </lineage>
</organism>